<gene>
    <name evidence="1" type="ORF">E5358_02040</name>
</gene>
<organism evidence="1 2">
    <name type="scientific">Palleniella muris</name>
    <dbReference type="NCBI Taxonomy" id="3038145"/>
    <lineage>
        <taxon>Bacteria</taxon>
        <taxon>Pseudomonadati</taxon>
        <taxon>Bacteroidota</taxon>
        <taxon>Bacteroidia</taxon>
        <taxon>Bacteroidales</taxon>
        <taxon>Prevotellaceae</taxon>
        <taxon>Palleniella</taxon>
    </lineage>
</organism>
<evidence type="ECO:0000313" key="1">
    <source>
        <dbReference type="EMBL" id="TGX83974.1"/>
    </source>
</evidence>
<evidence type="ECO:0000313" key="2">
    <source>
        <dbReference type="Proteomes" id="UP000308886"/>
    </source>
</evidence>
<accession>A0AC61QTQ0</accession>
<dbReference type="Proteomes" id="UP000308886">
    <property type="component" value="Unassembled WGS sequence"/>
</dbReference>
<proteinExistence type="predicted"/>
<dbReference type="EMBL" id="SRZC01000002">
    <property type="protein sequence ID" value="TGX83974.1"/>
    <property type="molecule type" value="Genomic_DNA"/>
</dbReference>
<reference evidence="1" key="1">
    <citation type="submission" date="2019-04" db="EMBL/GenBank/DDBJ databases">
        <title>Microbes associate with the intestines of laboratory mice.</title>
        <authorList>
            <person name="Navarre W."/>
            <person name="Wong E."/>
            <person name="Huang K."/>
            <person name="Tropini C."/>
            <person name="Ng K."/>
            <person name="Yu B."/>
        </authorList>
    </citation>
    <scope>NUCLEOTIDE SEQUENCE</scope>
    <source>
        <strain evidence="1">NM73_A23</strain>
    </source>
</reference>
<sequence>MKKLLSLLGVLIIIGCLQANAEKSGVYMDFYKYGHEGKNTTVHRSPMRIPIDVYYDDELRQIEISGSTDIDVQIYLCDENGNIIAYSSITNTTLDIPEGYNGRLSISIECDNWVAIGCITI</sequence>
<keyword evidence="2" id="KW-1185">Reference proteome</keyword>
<protein>
    <submittedName>
        <fullName evidence="1">Uncharacterized protein</fullName>
    </submittedName>
</protein>
<comment type="caution">
    <text evidence="1">The sequence shown here is derived from an EMBL/GenBank/DDBJ whole genome shotgun (WGS) entry which is preliminary data.</text>
</comment>
<name>A0AC61QTQ0_9BACT</name>